<dbReference type="Gene3D" id="3.30.420.10">
    <property type="entry name" value="Ribonuclease H-like superfamily/Ribonuclease H"/>
    <property type="match status" value="1"/>
</dbReference>
<dbReference type="GO" id="GO:0006281">
    <property type="term" value="P:DNA repair"/>
    <property type="evidence" value="ECO:0007669"/>
    <property type="project" value="UniProtKB-KW"/>
</dbReference>
<dbReference type="InterPro" id="IPR012337">
    <property type="entry name" value="RNaseH-like_sf"/>
</dbReference>
<dbReference type="InterPro" id="IPR034747">
    <property type="entry name" value="EXOI_SH3"/>
</dbReference>
<dbReference type="Pfam" id="PF00929">
    <property type="entry name" value="RNase_T"/>
    <property type="match status" value="1"/>
</dbReference>
<reference evidence="3 4" key="1">
    <citation type="submission" date="2006-04" db="EMBL/GenBank/DDBJ databases">
        <authorList>
            <person name="Giovannoni S.J."/>
            <person name="Cho J.-C."/>
            <person name="Ferriera S."/>
            <person name="Johnson J."/>
            <person name="Kravitz S."/>
            <person name="Halpern A."/>
            <person name="Remington K."/>
            <person name="Beeson K."/>
            <person name="Tran B."/>
            <person name="Rogers Y.-H."/>
            <person name="Friedman R."/>
            <person name="Venter J.C."/>
        </authorList>
    </citation>
    <scope>NUCLEOTIDE SEQUENCE [LARGE SCALE GENOMIC DNA]</scope>
    <source>
        <strain evidence="3 4">HTCC1002</strain>
    </source>
</reference>
<dbReference type="GO" id="GO:0046872">
    <property type="term" value="F:metal ion binding"/>
    <property type="evidence" value="ECO:0007669"/>
    <property type="project" value="UniProtKB-KW"/>
</dbReference>
<dbReference type="InterPro" id="IPR013520">
    <property type="entry name" value="Ribonucl_H"/>
</dbReference>
<proteinExistence type="predicted"/>
<name>Q1V1P5_PELU1</name>
<feature type="domain" description="ExoI C-terminal" evidence="2">
    <location>
        <begin position="343"/>
        <end position="469"/>
    </location>
</feature>
<dbReference type="GO" id="GO:0003677">
    <property type="term" value="F:DNA binding"/>
    <property type="evidence" value="ECO:0007669"/>
    <property type="project" value="UniProtKB-KW"/>
</dbReference>
<feature type="domain" description="ExoI SH3-like" evidence="1">
    <location>
        <begin position="193"/>
        <end position="335"/>
    </location>
</feature>
<dbReference type="GO" id="GO:0008310">
    <property type="term" value="F:single-stranded DNA 3'-5' DNA exonuclease activity"/>
    <property type="evidence" value="ECO:0007669"/>
    <property type="project" value="UniProtKB-EC"/>
</dbReference>
<accession>Q1V1P5</accession>
<evidence type="ECO:0000313" key="4">
    <source>
        <dbReference type="Proteomes" id="UP000005306"/>
    </source>
</evidence>
<evidence type="ECO:0000259" key="2">
    <source>
        <dbReference type="PROSITE" id="PS51785"/>
    </source>
</evidence>
<dbReference type="RefSeq" id="WP_006997420.1">
    <property type="nucleotide sequence ID" value="NZ_CH724130.1"/>
</dbReference>
<evidence type="ECO:0000313" key="3">
    <source>
        <dbReference type="EMBL" id="EAS84833.1"/>
    </source>
</evidence>
<comment type="caution">
    <text evidence="3">The sequence shown here is derived from an EMBL/GenBank/DDBJ whole genome shotgun (WGS) entry which is preliminary data.</text>
</comment>
<sequence>MNLAIWDIESSSANTSWGSIIEVGGILVDPNFKELDRFNFRCRLPEGEVPQAMALIVNKTSVDLLTKGNLSHYQMLSQLEATFKKWSPAIFMGWSNIGFDDEMIRNEFFRGIRYPYITNATPNKRHDGLNIARGAHAVDESVIKTETNAKGNAVMKLESLARMNGFESSGAHSALFDAELTVKVLGLIKKNQPQTWDTFLRTANKSDTETIFKTEKMFTLAEYHFGKNYRFVVAPLHPKHCIHPIYQWGQAFDLKIDPIPLFDMSISELKSAIKKLKFLRTIRSNKAPIILDASYGLQVEPYSNLDPDLIKERAKLVNSNERFSQNVLTALRETAEEKAQFDSQVDLLAEETIYKKFTPQKDTALFPKWHAASWKDKLILLDKFEDERMVSFGKKIIYQESPETLPPDMFKTIKRGIAERILSDEKEKWWTCKEFYFECDNLRDRYTNEKDEKKLKFLDEINEFVEGIQKKYEQA</sequence>
<dbReference type="Proteomes" id="UP000005306">
    <property type="component" value="Unassembled WGS sequence"/>
</dbReference>
<dbReference type="InterPro" id="IPR036397">
    <property type="entry name" value="RNaseH_sf"/>
</dbReference>
<organism evidence="3 4">
    <name type="scientific">Pelagibacter ubique (strain HTCC1002)</name>
    <dbReference type="NCBI Taxonomy" id="314261"/>
    <lineage>
        <taxon>Bacteria</taxon>
        <taxon>Pseudomonadati</taxon>
        <taxon>Pseudomonadota</taxon>
        <taxon>Alphaproteobacteria</taxon>
        <taxon>Candidatus Pelagibacterales</taxon>
        <taxon>Candidatus Pelagibacteraceae</taxon>
        <taxon>Candidatus Pelagibacter</taxon>
    </lineage>
</organism>
<dbReference type="AlphaFoldDB" id="Q1V1P5"/>
<dbReference type="PROSITE" id="PS51785">
    <property type="entry name" value="EXOI_C"/>
    <property type="match status" value="1"/>
</dbReference>
<dbReference type="InterPro" id="IPR058561">
    <property type="entry name" value="Exonuc_1_C"/>
</dbReference>
<dbReference type="EMBL" id="AAPV01000001">
    <property type="protein sequence ID" value="EAS84833.1"/>
    <property type="molecule type" value="Genomic_DNA"/>
</dbReference>
<dbReference type="PROSITE" id="PS51784">
    <property type="entry name" value="EXOI_SH3"/>
    <property type="match status" value="1"/>
</dbReference>
<protein>
    <submittedName>
        <fullName evidence="3">Exodeoxyribonuclease I</fullName>
    </submittedName>
</protein>
<evidence type="ECO:0000259" key="1">
    <source>
        <dbReference type="PROSITE" id="PS51784"/>
    </source>
</evidence>
<dbReference type="HOGENOM" id="CLU_043508_1_0_5"/>
<dbReference type="SUPFAM" id="SSF53098">
    <property type="entry name" value="Ribonuclease H-like"/>
    <property type="match status" value="1"/>
</dbReference>
<gene>
    <name evidence="3" type="ORF">PU1002_03911</name>
</gene>